<dbReference type="Pfam" id="PF02742">
    <property type="entry name" value="Fe_dep_repr_C"/>
    <property type="match status" value="1"/>
</dbReference>
<dbReference type="SMART" id="SM00529">
    <property type="entry name" value="HTH_DTXR"/>
    <property type="match status" value="1"/>
</dbReference>
<keyword evidence="6" id="KW-0678">Repressor</keyword>
<dbReference type="GO" id="GO:0005737">
    <property type="term" value="C:cytoplasm"/>
    <property type="evidence" value="ECO:0007669"/>
    <property type="project" value="UniProtKB-SubCell"/>
</dbReference>
<evidence type="ECO:0000256" key="8">
    <source>
        <dbReference type="ARBA" id="ARBA00023125"/>
    </source>
</evidence>
<dbReference type="PATRIC" id="fig|1514904.3.peg.1340"/>
<dbReference type="InterPro" id="IPR022689">
    <property type="entry name" value="Iron_dep_repressor"/>
</dbReference>
<gene>
    <name evidence="15" type="ORF">SU32_12460</name>
</gene>
<dbReference type="PANTHER" id="PTHR33238">
    <property type="entry name" value="IRON (METAL) DEPENDENT REPRESSOR, DTXR FAMILY"/>
    <property type="match status" value="1"/>
</dbReference>
<evidence type="ECO:0000256" key="1">
    <source>
        <dbReference type="ARBA" id="ARBA00004496"/>
    </source>
</evidence>
<protein>
    <recommendedName>
        <fullName evidence="4">Transcriptional regulator MntR</fullName>
    </recommendedName>
    <alternativeName>
        <fullName evidence="13">Manganese transport regulator</fullName>
    </alternativeName>
</protein>
<comment type="subunit">
    <text evidence="3">Homodimer.</text>
</comment>
<dbReference type="PROSITE" id="PS50944">
    <property type="entry name" value="HTH_DTXR"/>
    <property type="match status" value="1"/>
</dbReference>
<dbReference type="GO" id="GO:0003677">
    <property type="term" value="F:DNA binding"/>
    <property type="evidence" value="ECO:0007669"/>
    <property type="project" value="UniProtKB-KW"/>
</dbReference>
<dbReference type="GO" id="GO:0046914">
    <property type="term" value="F:transition metal ion binding"/>
    <property type="evidence" value="ECO:0007669"/>
    <property type="project" value="InterPro"/>
</dbReference>
<dbReference type="InterPro" id="IPR050536">
    <property type="entry name" value="DtxR_MntR_Metal-Reg"/>
</dbReference>
<comment type="caution">
    <text evidence="15">The sequence shown here is derived from an EMBL/GenBank/DDBJ whole genome shotgun (WGS) entry which is preliminary data.</text>
</comment>
<comment type="subcellular location">
    <subcellularLocation>
        <location evidence="1">Cytoplasm</location>
    </subcellularLocation>
</comment>
<name>A0A0N0E728_9HYPH</name>
<dbReference type="AlphaFoldDB" id="A0A0N0E728"/>
<dbReference type="Proteomes" id="UP000038011">
    <property type="component" value="Unassembled WGS sequence"/>
</dbReference>
<evidence type="ECO:0000313" key="15">
    <source>
        <dbReference type="EMBL" id="KPB00695.1"/>
    </source>
</evidence>
<dbReference type="InterPro" id="IPR001367">
    <property type="entry name" value="Fe_dep_repressor"/>
</dbReference>
<evidence type="ECO:0000313" key="16">
    <source>
        <dbReference type="Proteomes" id="UP000038011"/>
    </source>
</evidence>
<dbReference type="InterPro" id="IPR036388">
    <property type="entry name" value="WH-like_DNA-bd_sf"/>
</dbReference>
<keyword evidence="11" id="KW-0464">Manganese</keyword>
<evidence type="ECO:0000256" key="10">
    <source>
        <dbReference type="ARBA" id="ARBA00023163"/>
    </source>
</evidence>
<feature type="domain" description="HTH dtxR-type" evidence="14">
    <location>
        <begin position="29"/>
        <end position="90"/>
    </location>
</feature>
<dbReference type="InterPro" id="IPR022687">
    <property type="entry name" value="HTH_DTXR"/>
</dbReference>
<evidence type="ECO:0000256" key="7">
    <source>
        <dbReference type="ARBA" id="ARBA00023015"/>
    </source>
</evidence>
<keyword evidence="8" id="KW-0238">DNA-binding</keyword>
<dbReference type="Gene3D" id="1.10.60.10">
    <property type="entry name" value="Iron dependent repressor, metal binding and dimerisation domain"/>
    <property type="match status" value="1"/>
</dbReference>
<dbReference type="Pfam" id="PF01325">
    <property type="entry name" value="Fe_dep_repress"/>
    <property type="match status" value="1"/>
</dbReference>
<evidence type="ECO:0000256" key="3">
    <source>
        <dbReference type="ARBA" id="ARBA00011738"/>
    </source>
</evidence>
<reference evidence="15 16" key="1">
    <citation type="submission" date="2015-01" db="EMBL/GenBank/DDBJ databases">
        <title>Ahrensia donghaiensis sp. nov., a novel dimethylsulphoniopropionate-cleavage bacterium isolated from seawater and emended descriptions of the genus Ahrensia and Ahrensia kielensis.</title>
        <authorList>
            <person name="Liu J."/>
        </authorList>
    </citation>
    <scope>NUCLEOTIDE SEQUENCE [LARGE SCALE GENOMIC DNA]</scope>
    <source>
        <strain evidence="15 16">LZD062</strain>
    </source>
</reference>
<dbReference type="SUPFAM" id="SSF46785">
    <property type="entry name" value="Winged helix' DNA-binding domain"/>
    <property type="match status" value="1"/>
</dbReference>
<dbReference type="GO" id="GO:0003700">
    <property type="term" value="F:DNA-binding transcription factor activity"/>
    <property type="evidence" value="ECO:0007669"/>
    <property type="project" value="InterPro"/>
</dbReference>
<sequence>MKKTATTAEKVNETDLQIHGFRQTRHNRRLELVEDYVELIADLISKHGEARQVDIARELGVAQPTVSKMLKRLAADEMIVQRPCRGVFLTDKGTKLAKHCRERHSLVETFLVALGVPAEVASIDAEGIEHHVSEQTISAIKKFLNSDGASKN</sequence>
<keyword evidence="7" id="KW-0805">Transcription regulation</keyword>
<organism evidence="15 16">
    <name type="scientific">Ahrensia marina</name>
    <dbReference type="NCBI Taxonomy" id="1514904"/>
    <lineage>
        <taxon>Bacteria</taxon>
        <taxon>Pseudomonadati</taxon>
        <taxon>Pseudomonadota</taxon>
        <taxon>Alphaproteobacteria</taxon>
        <taxon>Hyphomicrobiales</taxon>
        <taxon>Ahrensiaceae</taxon>
        <taxon>Ahrensia</taxon>
    </lineage>
</organism>
<keyword evidence="10" id="KW-0804">Transcription</keyword>
<dbReference type="EMBL" id="JXMU01000018">
    <property type="protein sequence ID" value="KPB00695.1"/>
    <property type="molecule type" value="Genomic_DNA"/>
</dbReference>
<dbReference type="GO" id="GO:0046983">
    <property type="term" value="F:protein dimerization activity"/>
    <property type="evidence" value="ECO:0007669"/>
    <property type="project" value="InterPro"/>
</dbReference>
<evidence type="ECO:0000256" key="2">
    <source>
        <dbReference type="ARBA" id="ARBA00007871"/>
    </source>
</evidence>
<dbReference type="SUPFAM" id="SSF47979">
    <property type="entry name" value="Iron-dependent repressor protein, dimerization domain"/>
    <property type="match status" value="1"/>
</dbReference>
<evidence type="ECO:0000256" key="11">
    <source>
        <dbReference type="ARBA" id="ARBA00023211"/>
    </source>
</evidence>
<keyword evidence="9" id="KW-0010">Activator</keyword>
<evidence type="ECO:0000256" key="6">
    <source>
        <dbReference type="ARBA" id="ARBA00022491"/>
    </source>
</evidence>
<dbReference type="STRING" id="1514904.SU32_12460"/>
<accession>A0A0N0E728</accession>
<evidence type="ECO:0000256" key="12">
    <source>
        <dbReference type="ARBA" id="ARBA00025185"/>
    </source>
</evidence>
<evidence type="ECO:0000256" key="9">
    <source>
        <dbReference type="ARBA" id="ARBA00023159"/>
    </source>
</evidence>
<evidence type="ECO:0000256" key="13">
    <source>
        <dbReference type="ARBA" id="ARBA00032593"/>
    </source>
</evidence>
<comment type="function">
    <text evidence="12">In the presence of manganese, represses expression of mntH and mntS. Up-regulates expression of mntP.</text>
</comment>
<proteinExistence type="inferred from homology"/>
<keyword evidence="16" id="KW-1185">Reference proteome</keyword>
<dbReference type="PANTHER" id="PTHR33238:SF11">
    <property type="entry name" value="TRANSCRIPTIONAL REGULATOR MNTR"/>
    <property type="match status" value="1"/>
</dbReference>
<evidence type="ECO:0000256" key="5">
    <source>
        <dbReference type="ARBA" id="ARBA00022490"/>
    </source>
</evidence>
<dbReference type="InterPro" id="IPR000835">
    <property type="entry name" value="HTH_MarR-typ"/>
</dbReference>
<dbReference type="InterPro" id="IPR036390">
    <property type="entry name" value="WH_DNA-bd_sf"/>
</dbReference>
<dbReference type="NCBIfam" id="NF008273">
    <property type="entry name" value="PRK11050.1"/>
    <property type="match status" value="1"/>
</dbReference>
<keyword evidence="5" id="KW-0963">Cytoplasm</keyword>
<dbReference type="SMART" id="SM00347">
    <property type="entry name" value="HTH_MARR"/>
    <property type="match status" value="1"/>
</dbReference>
<dbReference type="InterPro" id="IPR036421">
    <property type="entry name" value="Fe_dep_repressor_sf"/>
</dbReference>
<evidence type="ECO:0000259" key="14">
    <source>
        <dbReference type="PROSITE" id="PS50944"/>
    </source>
</evidence>
<comment type="similarity">
    <text evidence="2">Belongs to the DtxR/MntR family.</text>
</comment>
<dbReference type="Gene3D" id="1.10.10.10">
    <property type="entry name" value="Winged helix-like DNA-binding domain superfamily/Winged helix DNA-binding domain"/>
    <property type="match status" value="1"/>
</dbReference>
<evidence type="ECO:0000256" key="4">
    <source>
        <dbReference type="ARBA" id="ARBA00022386"/>
    </source>
</evidence>